<evidence type="ECO:0000256" key="2">
    <source>
        <dbReference type="ARBA" id="ARBA00022771"/>
    </source>
</evidence>
<evidence type="ECO:0000313" key="5">
    <source>
        <dbReference type="EMBL" id="QHT05733.1"/>
    </source>
</evidence>
<evidence type="ECO:0000256" key="3">
    <source>
        <dbReference type="ARBA" id="ARBA00022833"/>
    </source>
</evidence>
<dbReference type="EMBL" id="MN739458">
    <property type="protein sequence ID" value="QHT05733.1"/>
    <property type="molecule type" value="Genomic_DNA"/>
</dbReference>
<accession>A0A6C0CN65</accession>
<proteinExistence type="predicted"/>
<dbReference type="GO" id="GO:0003676">
    <property type="term" value="F:nucleic acid binding"/>
    <property type="evidence" value="ECO:0007669"/>
    <property type="project" value="InterPro"/>
</dbReference>
<dbReference type="GO" id="GO:0006351">
    <property type="term" value="P:DNA-templated transcription"/>
    <property type="evidence" value="ECO:0007669"/>
    <property type="project" value="InterPro"/>
</dbReference>
<evidence type="ECO:0000259" key="4">
    <source>
        <dbReference type="PROSITE" id="PS51133"/>
    </source>
</evidence>
<reference evidence="5" key="1">
    <citation type="journal article" date="2020" name="Nature">
        <title>Giant virus diversity and host interactions through global metagenomics.</title>
        <authorList>
            <person name="Schulz F."/>
            <person name="Roux S."/>
            <person name="Paez-Espino D."/>
            <person name="Jungbluth S."/>
            <person name="Walsh D.A."/>
            <person name="Denef V.J."/>
            <person name="McMahon K.D."/>
            <person name="Konstantinidis K.T."/>
            <person name="Eloe-Fadrosh E.A."/>
            <person name="Kyrpides N.C."/>
            <person name="Woyke T."/>
        </authorList>
    </citation>
    <scope>NUCLEOTIDE SEQUENCE</scope>
    <source>
        <strain evidence="5">GVMAG-M-3300021389-45</strain>
    </source>
</reference>
<organism evidence="5">
    <name type="scientific">viral metagenome</name>
    <dbReference type="NCBI Taxonomy" id="1070528"/>
    <lineage>
        <taxon>unclassified sequences</taxon>
        <taxon>metagenomes</taxon>
        <taxon>organismal metagenomes</taxon>
    </lineage>
</organism>
<sequence length="169" mass="20089">MELRKYVISQYAELLSLEEDDTIPRNLEIGTNNWAINKSLKMRQTPAFDNRKHAERYKQKFLELKKCLQFSPDLKKKLLNKEVKTSMIFDMQPNHMWPGGPYDKRLQASIERAMKKEVSIVNEKDYKGLFKCAKCREYKTTYYEMQTRSADEPMTVFVTCHICDITWKS</sequence>
<dbReference type="PROSITE" id="PS51133">
    <property type="entry name" value="ZF_TFIIS_2"/>
    <property type="match status" value="1"/>
</dbReference>
<dbReference type="SUPFAM" id="SSF57783">
    <property type="entry name" value="Zinc beta-ribbon"/>
    <property type="match status" value="1"/>
</dbReference>
<keyword evidence="3" id="KW-0862">Zinc</keyword>
<name>A0A6C0CN65_9ZZZZ</name>
<dbReference type="InterPro" id="IPR001222">
    <property type="entry name" value="Znf_TFIIS"/>
</dbReference>
<keyword evidence="1" id="KW-0479">Metal-binding</keyword>
<keyword evidence="2" id="KW-0863">Zinc-finger</keyword>
<protein>
    <recommendedName>
        <fullName evidence="4">TFIIS-type domain-containing protein</fullName>
    </recommendedName>
</protein>
<dbReference type="PROSITE" id="PS00466">
    <property type="entry name" value="ZF_TFIIS_1"/>
    <property type="match status" value="1"/>
</dbReference>
<dbReference type="AlphaFoldDB" id="A0A6C0CN65"/>
<dbReference type="SMART" id="SM00440">
    <property type="entry name" value="ZnF_C2C2"/>
    <property type="match status" value="1"/>
</dbReference>
<dbReference type="Gene3D" id="2.20.25.10">
    <property type="match status" value="1"/>
</dbReference>
<dbReference type="GO" id="GO:0008270">
    <property type="term" value="F:zinc ion binding"/>
    <property type="evidence" value="ECO:0007669"/>
    <property type="project" value="UniProtKB-KW"/>
</dbReference>
<evidence type="ECO:0000256" key="1">
    <source>
        <dbReference type="ARBA" id="ARBA00022723"/>
    </source>
</evidence>
<dbReference type="Pfam" id="PF01096">
    <property type="entry name" value="Zn_ribbon_TFIIS"/>
    <property type="match status" value="1"/>
</dbReference>
<dbReference type="CDD" id="cd13749">
    <property type="entry name" value="Zn-ribbon_TFIIS"/>
    <property type="match status" value="1"/>
</dbReference>
<feature type="domain" description="TFIIS-type" evidence="4">
    <location>
        <begin position="128"/>
        <end position="168"/>
    </location>
</feature>